<dbReference type="InterPro" id="IPR053824">
    <property type="entry name" value="DUF7010"/>
</dbReference>
<gene>
    <name evidence="2" type="ORF">HD841_000858</name>
</gene>
<organism evidence="2 3">
    <name type="scientific">Sphingomonas melonis</name>
    <dbReference type="NCBI Taxonomy" id="152682"/>
    <lineage>
        <taxon>Bacteria</taxon>
        <taxon>Pseudomonadati</taxon>
        <taxon>Pseudomonadota</taxon>
        <taxon>Alphaproteobacteria</taxon>
        <taxon>Sphingomonadales</taxon>
        <taxon>Sphingomonadaceae</taxon>
        <taxon>Sphingomonas</taxon>
    </lineage>
</organism>
<dbReference type="RefSeq" id="WP_179507601.1">
    <property type="nucleotide sequence ID" value="NZ_JACCBY010000001.1"/>
</dbReference>
<sequence length="182" mass="19278">MHINDAQQDFRRAYVDGGPGLLVSGLVWLTAASTAQSQGVERGFTVLFIGGMLIHPVSTVLCRTLFGRTKEATGNPLVGAALESTIAMIGGLVAAWLLIPLRAEYVFPVAAIAAGTRYAVFKTIYGDPLFWLLAGLMTGIGLLVIFVGAPLPLSPGFAVGGIEVMFAGFFLARNRRSRPLTP</sequence>
<dbReference type="Pfam" id="PF22765">
    <property type="entry name" value="DUF7010"/>
    <property type="match status" value="1"/>
</dbReference>
<dbReference type="AlphaFoldDB" id="A0A7Y9K1N1"/>
<keyword evidence="1" id="KW-0472">Membrane</keyword>
<feature type="transmembrane region" description="Helical" evidence="1">
    <location>
        <begin position="43"/>
        <end position="66"/>
    </location>
</feature>
<keyword evidence="1" id="KW-0812">Transmembrane</keyword>
<comment type="caution">
    <text evidence="2">The sequence shown here is derived from an EMBL/GenBank/DDBJ whole genome shotgun (WGS) entry which is preliminary data.</text>
</comment>
<evidence type="ECO:0000256" key="1">
    <source>
        <dbReference type="SAM" id="Phobius"/>
    </source>
</evidence>
<evidence type="ECO:0000313" key="3">
    <source>
        <dbReference type="Proteomes" id="UP000517753"/>
    </source>
</evidence>
<dbReference type="EMBL" id="JACCBY010000001">
    <property type="protein sequence ID" value="NYD89089.1"/>
    <property type="molecule type" value="Genomic_DNA"/>
</dbReference>
<feature type="transmembrane region" description="Helical" evidence="1">
    <location>
        <begin position="105"/>
        <end position="121"/>
    </location>
</feature>
<reference evidence="2 3" key="1">
    <citation type="submission" date="2020-07" db="EMBL/GenBank/DDBJ databases">
        <authorList>
            <person name="Partida-Martinez L."/>
            <person name="Huntemann M."/>
            <person name="Clum A."/>
            <person name="Wang J."/>
            <person name="Palaniappan K."/>
            <person name="Ritter S."/>
            <person name="Chen I.-M."/>
            <person name="Stamatis D."/>
            <person name="Reddy T."/>
            <person name="O'Malley R."/>
            <person name="Daum C."/>
            <person name="Shapiro N."/>
            <person name="Ivanova N."/>
            <person name="Kyrpides N."/>
            <person name="Woyke T."/>
        </authorList>
    </citation>
    <scope>NUCLEOTIDE SEQUENCE [LARGE SCALE GENOMIC DNA]</scope>
    <source>
        <strain evidence="2 3">AS2.3</strain>
    </source>
</reference>
<evidence type="ECO:0000313" key="2">
    <source>
        <dbReference type="EMBL" id="NYD89089.1"/>
    </source>
</evidence>
<feature type="transmembrane region" description="Helical" evidence="1">
    <location>
        <begin position="12"/>
        <end position="31"/>
    </location>
</feature>
<proteinExistence type="predicted"/>
<feature type="transmembrane region" description="Helical" evidence="1">
    <location>
        <begin position="128"/>
        <end position="147"/>
    </location>
</feature>
<feature type="transmembrane region" description="Helical" evidence="1">
    <location>
        <begin position="153"/>
        <end position="172"/>
    </location>
</feature>
<keyword evidence="1" id="KW-1133">Transmembrane helix</keyword>
<dbReference type="Proteomes" id="UP000517753">
    <property type="component" value="Unassembled WGS sequence"/>
</dbReference>
<reference evidence="2 3" key="2">
    <citation type="submission" date="2020-08" db="EMBL/GenBank/DDBJ databases">
        <title>The Agave Microbiome: Exploring the role of microbial communities in plant adaptations to desert environments.</title>
        <authorList>
            <person name="Partida-Martinez L.P."/>
        </authorList>
    </citation>
    <scope>NUCLEOTIDE SEQUENCE [LARGE SCALE GENOMIC DNA]</scope>
    <source>
        <strain evidence="2 3">AS2.3</strain>
    </source>
</reference>
<accession>A0A7Y9K1N1</accession>
<protein>
    <submittedName>
        <fullName evidence="2">Uncharacterized protein</fullName>
    </submittedName>
</protein>
<name>A0A7Y9K1N1_9SPHN</name>
<feature type="transmembrane region" description="Helical" evidence="1">
    <location>
        <begin position="78"/>
        <end position="99"/>
    </location>
</feature>
<keyword evidence="3" id="KW-1185">Reference proteome</keyword>